<keyword evidence="1" id="KW-0863">Zinc-finger</keyword>
<dbReference type="RefSeq" id="XP_033653229.1">
    <property type="nucleotide sequence ID" value="XM_033800974.1"/>
</dbReference>
<keyword evidence="1" id="KW-0479">Metal-binding</keyword>
<feature type="compositionally biased region" description="Polar residues" evidence="2">
    <location>
        <begin position="737"/>
        <end position="759"/>
    </location>
</feature>
<keyword evidence="1" id="KW-0862">Zinc</keyword>
<evidence type="ECO:0000313" key="4">
    <source>
        <dbReference type="EMBL" id="KAF2275690.1"/>
    </source>
</evidence>
<feature type="compositionally biased region" description="Basic and acidic residues" evidence="2">
    <location>
        <begin position="580"/>
        <end position="589"/>
    </location>
</feature>
<feature type="compositionally biased region" description="Polar residues" evidence="2">
    <location>
        <begin position="148"/>
        <end position="164"/>
    </location>
</feature>
<dbReference type="GeneID" id="54554149"/>
<keyword evidence="5" id="KW-1185">Reference proteome</keyword>
<dbReference type="GO" id="GO:0008270">
    <property type="term" value="F:zinc ion binding"/>
    <property type="evidence" value="ECO:0007669"/>
    <property type="project" value="UniProtKB-KW"/>
</dbReference>
<feature type="compositionally biased region" description="Basic and acidic residues" evidence="2">
    <location>
        <begin position="165"/>
        <end position="179"/>
    </location>
</feature>
<gene>
    <name evidence="4" type="ORF">EI97DRAFT_459152</name>
</gene>
<dbReference type="PROSITE" id="PS00028">
    <property type="entry name" value="ZINC_FINGER_C2H2_1"/>
    <property type="match status" value="1"/>
</dbReference>
<evidence type="ECO:0000256" key="1">
    <source>
        <dbReference type="PROSITE-ProRule" id="PRU00042"/>
    </source>
</evidence>
<accession>A0A6A6JGC1</accession>
<feature type="region of interest" description="Disordered" evidence="2">
    <location>
        <begin position="561"/>
        <end position="636"/>
    </location>
</feature>
<reference evidence="4" key="1">
    <citation type="journal article" date="2020" name="Stud. Mycol.">
        <title>101 Dothideomycetes genomes: a test case for predicting lifestyles and emergence of pathogens.</title>
        <authorList>
            <person name="Haridas S."/>
            <person name="Albert R."/>
            <person name="Binder M."/>
            <person name="Bloem J."/>
            <person name="Labutti K."/>
            <person name="Salamov A."/>
            <person name="Andreopoulos B."/>
            <person name="Baker S."/>
            <person name="Barry K."/>
            <person name="Bills G."/>
            <person name="Bluhm B."/>
            <person name="Cannon C."/>
            <person name="Castanera R."/>
            <person name="Culley D."/>
            <person name="Daum C."/>
            <person name="Ezra D."/>
            <person name="Gonzalez J."/>
            <person name="Henrissat B."/>
            <person name="Kuo A."/>
            <person name="Liang C."/>
            <person name="Lipzen A."/>
            <person name="Lutzoni F."/>
            <person name="Magnuson J."/>
            <person name="Mondo S."/>
            <person name="Nolan M."/>
            <person name="Ohm R."/>
            <person name="Pangilinan J."/>
            <person name="Park H.-J."/>
            <person name="Ramirez L."/>
            <person name="Alfaro M."/>
            <person name="Sun H."/>
            <person name="Tritt A."/>
            <person name="Yoshinaga Y."/>
            <person name="Zwiers L.-H."/>
            <person name="Turgeon B."/>
            <person name="Goodwin S."/>
            <person name="Spatafora J."/>
            <person name="Crous P."/>
            <person name="Grigoriev I."/>
        </authorList>
    </citation>
    <scope>NUCLEOTIDE SEQUENCE</scope>
    <source>
        <strain evidence="4">CBS 379.55</strain>
    </source>
</reference>
<evidence type="ECO:0000313" key="5">
    <source>
        <dbReference type="Proteomes" id="UP000800097"/>
    </source>
</evidence>
<feature type="region of interest" description="Disordered" evidence="2">
    <location>
        <begin position="360"/>
        <end position="393"/>
    </location>
</feature>
<feature type="domain" description="C2H2-type" evidence="3">
    <location>
        <begin position="397"/>
        <end position="427"/>
    </location>
</feature>
<feature type="compositionally biased region" description="Polar residues" evidence="2">
    <location>
        <begin position="690"/>
        <end position="704"/>
    </location>
</feature>
<sequence length="759" mass="83158">MEAITVGLQELQSSSFSTIIPREVLQKYDELEDAAFRHFGKEPLQWSVYFHLKDGKCGGRIDSYYWDRGSYYNASCLTAGCLEVFAHFEPKPNVPTSGTPTVNPAIHAPTTSLQVSSGAATLSSSGAAAAPTTEATLNLGEPRGATDEPTQCVTSRSHVSQSQKRPSEHALHSEKESHLEQPSQHTRHTLPLLPDGTASEDHEISLPAFTSNNRPYGQNATNNVSTISNLSRARKKRRTTALAADTPDLTEERYVWPIDGMHKTGCVDRFTRADNLRAHIRNIHPESPQAQSLNVERARPPLLRRARIASDGQTPICYSIVSSGVSKGAIQYFCPVAEEGRCEREDGIVHWLNFERHMKSKHPGVPYTKPGAESSSEANQNQTRSEGPGGPKQNINLLCPVRECSEAFKDFDLFQDHIRVTHPTSNHALVLDAVANNTSPVLNPAAPIDDFLADYELCKYQNAEAGEFGHRDPDKWEAIQQGTRNRLALARLIHNKYGILASEPCGACRNGGTTCLVLHPELRNKLKFGSTCSECRNGGKMCSFAQKTVFEPSLGDAALQQQTSRVNGNEDTVPGVNKNTADKAHKNGQADDEEEEEEEDDDSGVHAPGLNSLSSSFLDGVTSLEEPTSRRRVGRPLHDAYSPGFFSGEINGLPTVSGLVFPTVNPLVRPERAGRRRADRIPMSPEAGDQSATQIRSATHSFLNHSHHPRHPRHPHHPRDNETQQTAPGQHGLASRGAQQDGVSQTASTHLPRTLNRTA</sequence>
<dbReference type="AlphaFoldDB" id="A0A6A6JGC1"/>
<name>A0A6A6JGC1_WESOR</name>
<dbReference type="EMBL" id="ML986496">
    <property type="protein sequence ID" value="KAF2275690.1"/>
    <property type="molecule type" value="Genomic_DNA"/>
</dbReference>
<organism evidence="4 5">
    <name type="scientific">Westerdykella ornata</name>
    <dbReference type="NCBI Taxonomy" id="318751"/>
    <lineage>
        <taxon>Eukaryota</taxon>
        <taxon>Fungi</taxon>
        <taxon>Dikarya</taxon>
        <taxon>Ascomycota</taxon>
        <taxon>Pezizomycotina</taxon>
        <taxon>Dothideomycetes</taxon>
        <taxon>Pleosporomycetidae</taxon>
        <taxon>Pleosporales</taxon>
        <taxon>Sporormiaceae</taxon>
        <taxon>Westerdykella</taxon>
    </lineage>
</organism>
<dbReference type="OrthoDB" id="3794887at2759"/>
<feature type="compositionally biased region" description="Acidic residues" evidence="2">
    <location>
        <begin position="590"/>
        <end position="602"/>
    </location>
</feature>
<feature type="compositionally biased region" description="Polar residues" evidence="2">
    <location>
        <begin position="373"/>
        <end position="385"/>
    </location>
</feature>
<feature type="compositionally biased region" description="Low complexity" evidence="2">
    <location>
        <begin position="124"/>
        <end position="137"/>
    </location>
</feature>
<feature type="region of interest" description="Disordered" evidence="2">
    <location>
        <begin position="124"/>
        <end position="190"/>
    </location>
</feature>
<feature type="compositionally biased region" description="Basic residues" evidence="2">
    <location>
        <begin position="705"/>
        <end position="717"/>
    </location>
</feature>
<proteinExistence type="predicted"/>
<dbReference type="InterPro" id="IPR013087">
    <property type="entry name" value="Znf_C2H2_type"/>
</dbReference>
<feature type="region of interest" description="Disordered" evidence="2">
    <location>
        <begin position="671"/>
        <end position="759"/>
    </location>
</feature>
<protein>
    <recommendedName>
        <fullName evidence="3">C2H2-type domain-containing protein</fullName>
    </recommendedName>
</protein>
<dbReference type="PROSITE" id="PS50157">
    <property type="entry name" value="ZINC_FINGER_C2H2_2"/>
    <property type="match status" value="1"/>
</dbReference>
<evidence type="ECO:0000256" key="2">
    <source>
        <dbReference type="SAM" id="MobiDB-lite"/>
    </source>
</evidence>
<evidence type="ECO:0000259" key="3">
    <source>
        <dbReference type="PROSITE" id="PS50157"/>
    </source>
</evidence>
<dbReference type="Proteomes" id="UP000800097">
    <property type="component" value="Unassembled WGS sequence"/>
</dbReference>
<feature type="compositionally biased region" description="Polar residues" evidence="2">
    <location>
        <begin position="561"/>
        <end position="570"/>
    </location>
</feature>